<evidence type="ECO:0000256" key="6">
    <source>
        <dbReference type="ARBA" id="ARBA00022827"/>
    </source>
</evidence>
<dbReference type="EC" id="2.7.1.180" evidence="1 10"/>
<keyword evidence="4 10" id="KW-0808">Transferase</keyword>
<keyword evidence="7 10" id="KW-0460">Magnesium</keyword>
<evidence type="ECO:0000256" key="10">
    <source>
        <dbReference type="PIRNR" id="PIRNR006268"/>
    </source>
</evidence>
<evidence type="ECO:0000256" key="7">
    <source>
        <dbReference type="ARBA" id="ARBA00022842"/>
    </source>
</evidence>
<comment type="caution">
    <text evidence="12">The sequence shown here is derived from an EMBL/GenBank/DDBJ whole genome shotgun (WGS) entry which is preliminary data.</text>
</comment>
<accession>A0A7C5V2G5</accession>
<dbReference type="GO" id="GO:0046872">
    <property type="term" value="F:metal ion binding"/>
    <property type="evidence" value="ECO:0007669"/>
    <property type="project" value="UniProtKB-UniRule"/>
</dbReference>
<evidence type="ECO:0000256" key="4">
    <source>
        <dbReference type="ARBA" id="ARBA00022679"/>
    </source>
</evidence>
<comment type="cofactor">
    <cofactor evidence="11">
        <name>Mg(2+)</name>
        <dbReference type="ChEBI" id="CHEBI:18420"/>
    </cofactor>
    <cofactor evidence="11">
        <name>Mn(2+)</name>
        <dbReference type="ChEBI" id="CHEBI:29035"/>
    </cofactor>
    <text evidence="11">Magnesium. Can also use manganese.</text>
</comment>
<evidence type="ECO:0000313" key="12">
    <source>
        <dbReference type="EMBL" id="HHS01012.1"/>
    </source>
</evidence>
<keyword evidence="3 10" id="KW-0285">Flavoprotein</keyword>
<evidence type="ECO:0000256" key="8">
    <source>
        <dbReference type="ARBA" id="ARBA00031306"/>
    </source>
</evidence>
<dbReference type="EMBL" id="DRUZ01000007">
    <property type="protein sequence ID" value="HHS01012.1"/>
    <property type="molecule type" value="Genomic_DNA"/>
</dbReference>
<dbReference type="PANTHER" id="PTHR30040:SF2">
    <property type="entry name" value="FAD:PROTEIN FMN TRANSFERASE"/>
    <property type="match status" value="1"/>
</dbReference>
<dbReference type="InterPro" id="IPR003374">
    <property type="entry name" value="ApbE-like_sf"/>
</dbReference>
<name>A0A7C5V2G5_9FIRM</name>
<evidence type="ECO:0000256" key="5">
    <source>
        <dbReference type="ARBA" id="ARBA00022723"/>
    </source>
</evidence>
<protein>
    <recommendedName>
        <fullName evidence="2 10">FAD:protein FMN transferase</fullName>
        <ecNumber evidence="1 10">2.7.1.180</ecNumber>
    </recommendedName>
    <alternativeName>
        <fullName evidence="8 10">Flavin transferase</fullName>
    </alternativeName>
</protein>
<dbReference type="Pfam" id="PF02424">
    <property type="entry name" value="ApbE"/>
    <property type="match status" value="1"/>
</dbReference>
<gene>
    <name evidence="12" type="ORF">ENL71_00410</name>
</gene>
<evidence type="ECO:0000256" key="9">
    <source>
        <dbReference type="ARBA" id="ARBA00048540"/>
    </source>
</evidence>
<dbReference type="Gene3D" id="3.10.520.10">
    <property type="entry name" value="ApbE-like domains"/>
    <property type="match status" value="1"/>
</dbReference>
<dbReference type="SUPFAM" id="SSF143631">
    <property type="entry name" value="ApbE-like"/>
    <property type="match status" value="1"/>
</dbReference>
<feature type="binding site" evidence="11">
    <location>
        <position position="267"/>
    </location>
    <ligand>
        <name>Mg(2+)</name>
        <dbReference type="ChEBI" id="CHEBI:18420"/>
    </ligand>
</feature>
<feature type="binding site" evidence="11">
    <location>
        <position position="271"/>
    </location>
    <ligand>
        <name>Mg(2+)</name>
        <dbReference type="ChEBI" id="CHEBI:18420"/>
    </ligand>
</feature>
<dbReference type="PIRSF" id="PIRSF006268">
    <property type="entry name" value="ApbE"/>
    <property type="match status" value="1"/>
</dbReference>
<evidence type="ECO:0000256" key="3">
    <source>
        <dbReference type="ARBA" id="ARBA00022630"/>
    </source>
</evidence>
<evidence type="ECO:0000256" key="1">
    <source>
        <dbReference type="ARBA" id="ARBA00011955"/>
    </source>
</evidence>
<organism evidence="12">
    <name type="scientific">Caldicellulosiruptor owensensis</name>
    <dbReference type="NCBI Taxonomy" id="55205"/>
    <lineage>
        <taxon>Bacteria</taxon>
        <taxon>Bacillati</taxon>
        <taxon>Bacillota</taxon>
        <taxon>Bacillota incertae sedis</taxon>
        <taxon>Caldicellulosiruptorales</taxon>
        <taxon>Caldicellulosiruptoraceae</taxon>
        <taxon>Caldicellulosiruptor</taxon>
    </lineage>
</organism>
<feature type="binding site" evidence="11">
    <location>
        <position position="153"/>
    </location>
    <ligand>
        <name>Mg(2+)</name>
        <dbReference type="ChEBI" id="CHEBI:18420"/>
    </ligand>
</feature>
<comment type="catalytic activity">
    <reaction evidence="9 10">
        <text>L-threonyl-[protein] + FAD = FMN-L-threonyl-[protein] + AMP + H(+)</text>
        <dbReference type="Rhea" id="RHEA:36847"/>
        <dbReference type="Rhea" id="RHEA-COMP:11060"/>
        <dbReference type="Rhea" id="RHEA-COMP:11061"/>
        <dbReference type="ChEBI" id="CHEBI:15378"/>
        <dbReference type="ChEBI" id="CHEBI:30013"/>
        <dbReference type="ChEBI" id="CHEBI:57692"/>
        <dbReference type="ChEBI" id="CHEBI:74257"/>
        <dbReference type="ChEBI" id="CHEBI:456215"/>
        <dbReference type="EC" id="2.7.1.180"/>
    </reaction>
</comment>
<sequence>MDTALISNEIKTIKSMSALSTDIHFVFYQPNFECTFDRAHNFISDMENKLSVFRPKSMVSKLNRYGSYIPVKVCPDVYNLIKKSLEYSKFSEGYFDITIKRLMDLWKEAKQKNQMPSKEEIELALTFSGSENVQLLQNYKVKLKNKAKLDFGAIAKGFIADKIREIFEQEGINSAIVDLGGHILTVGKKRNESLWKVGIRHPFKTRENIVGFLELGSTSVVTSASYERYFTIDAKTLSHIINPKTGFPAEDDIASITVVDTNSTFADAVSTALFAMGLKKAINFIQSKKTIEAVVVTSFREIYITPALAQRFTLCDSSFRVIKTNEVIVL</sequence>
<keyword evidence="6 10" id="KW-0274">FAD</keyword>
<evidence type="ECO:0000256" key="2">
    <source>
        <dbReference type="ARBA" id="ARBA00016337"/>
    </source>
</evidence>
<dbReference type="GO" id="GO:0016740">
    <property type="term" value="F:transferase activity"/>
    <property type="evidence" value="ECO:0007669"/>
    <property type="project" value="UniProtKB-UniRule"/>
</dbReference>
<comment type="similarity">
    <text evidence="10">Belongs to the ApbE family.</text>
</comment>
<reference evidence="12" key="1">
    <citation type="journal article" date="2020" name="mSystems">
        <title>Genome- and Community-Level Interaction Insights into Carbon Utilization and Element Cycling Functions of Hydrothermarchaeota in Hydrothermal Sediment.</title>
        <authorList>
            <person name="Zhou Z."/>
            <person name="Liu Y."/>
            <person name="Xu W."/>
            <person name="Pan J."/>
            <person name="Luo Z.H."/>
            <person name="Li M."/>
        </authorList>
    </citation>
    <scope>NUCLEOTIDE SEQUENCE [LARGE SCALE GENOMIC DNA]</scope>
    <source>
        <strain evidence="12">SpSt-102</strain>
    </source>
</reference>
<dbReference type="InterPro" id="IPR024932">
    <property type="entry name" value="ApbE"/>
</dbReference>
<evidence type="ECO:0000256" key="11">
    <source>
        <dbReference type="PIRSR" id="PIRSR006268-2"/>
    </source>
</evidence>
<proteinExistence type="inferred from homology"/>
<dbReference type="AlphaFoldDB" id="A0A7C5V2G5"/>
<dbReference type="PANTHER" id="PTHR30040">
    <property type="entry name" value="THIAMINE BIOSYNTHESIS LIPOPROTEIN APBE"/>
    <property type="match status" value="1"/>
</dbReference>
<keyword evidence="5 10" id="KW-0479">Metal-binding</keyword>